<dbReference type="GO" id="GO:0005829">
    <property type="term" value="C:cytosol"/>
    <property type="evidence" value="ECO:0007669"/>
    <property type="project" value="TreeGrafter"/>
</dbReference>
<dbReference type="InterPro" id="IPR013108">
    <property type="entry name" value="Amidohydro_3"/>
</dbReference>
<feature type="domain" description="Amidohydrolase 3" evidence="1">
    <location>
        <begin position="43"/>
        <end position="506"/>
    </location>
</feature>
<reference evidence="2" key="1">
    <citation type="submission" date="2020-05" db="EMBL/GenBank/DDBJ databases">
        <authorList>
            <person name="Chiriac C."/>
            <person name="Salcher M."/>
            <person name="Ghai R."/>
            <person name="Kavagutti S V."/>
        </authorList>
    </citation>
    <scope>NUCLEOTIDE SEQUENCE</scope>
</reference>
<dbReference type="EMBL" id="CAFBOF010000001">
    <property type="protein sequence ID" value="CAB4968350.1"/>
    <property type="molecule type" value="Genomic_DNA"/>
</dbReference>
<dbReference type="SUPFAM" id="SSF51338">
    <property type="entry name" value="Composite domain of metallo-dependent hydrolases"/>
    <property type="match status" value="1"/>
</dbReference>
<dbReference type="SUPFAM" id="SSF51556">
    <property type="entry name" value="Metallo-dependent hydrolases"/>
    <property type="match status" value="1"/>
</dbReference>
<evidence type="ECO:0000313" key="2">
    <source>
        <dbReference type="EMBL" id="CAB4894012.1"/>
    </source>
</evidence>
<organism evidence="2">
    <name type="scientific">freshwater metagenome</name>
    <dbReference type="NCBI Taxonomy" id="449393"/>
    <lineage>
        <taxon>unclassified sequences</taxon>
        <taxon>metagenomes</taxon>
        <taxon>ecological metagenomes</taxon>
    </lineage>
</organism>
<dbReference type="PANTHER" id="PTHR11647:SF1">
    <property type="entry name" value="COLLAPSIN RESPONSE MEDIATOR PROTEIN"/>
    <property type="match status" value="1"/>
</dbReference>
<gene>
    <name evidence="2" type="ORF">UFOPK3605_00085</name>
    <name evidence="3" type="ORF">UFOPK3897_00089</name>
    <name evidence="4" type="ORF">UFOPK4121_00070</name>
</gene>
<dbReference type="InterPro" id="IPR050378">
    <property type="entry name" value="Metallo-dep_Hydrolases_sf"/>
</dbReference>
<dbReference type="Gene3D" id="3.20.20.140">
    <property type="entry name" value="Metal-dependent hydrolases"/>
    <property type="match status" value="2"/>
</dbReference>
<sequence>MLDLIIRGADVIDGTGASRRQADIGIRDGRIATIGAVDESATRVIDADGLVVAPGVVDIHTHYDAQVLWDPAVTPSPFHGVTTVIGGNCGFTIAPIEPSEVDYLTRMLSRVEGMPLESLLAGVSYDWRSFGEYLDHIDNTLAINAGFLVGHCAIRRVAMGQDAVGNAASPEQIDTMRRILGESLSAGGLGFSSSHAATHNDGNGDPVPSRSATFEEMIALAEVTGEYPGTTLEFIPAVGSFDENHMALMANMSRAANRPLNWNVLIPSAQRADAAWNMLRASDYAAERGGKVLALTLPDVMRTHLTLKAGFLFDALPGWSKPMALGVDEKIALLRQPAERKRLYDGAMSPEAGVMRGIARWEHMTIIETFSPANIGLAGRTVGDIAAERDQEPFDTFCEISIADDLQTVFMPPLPGDDQETWELRRDIWRDPRSVIGASDAGAHLDMLSTFNFSTSMLQACRERNLLPLEEAIHYLTDQPARIYGLRDRGRVQQGWWADLMIFDEDQVGPGPISWRKDLPAGAGRLYGEAVGVEHVLANGVEIVRRNELTGENGGTLLRSGRDTDTVTIA</sequence>
<dbReference type="EMBL" id="CAFBMM010000001">
    <property type="protein sequence ID" value="CAB4894012.1"/>
    <property type="molecule type" value="Genomic_DNA"/>
</dbReference>
<accession>A0A6J7FCW2</accession>
<proteinExistence type="predicted"/>
<evidence type="ECO:0000259" key="1">
    <source>
        <dbReference type="Pfam" id="PF07969"/>
    </source>
</evidence>
<dbReference type="AlphaFoldDB" id="A0A6J7FCW2"/>
<dbReference type="EMBL" id="CAFBPQ010000001">
    <property type="protein sequence ID" value="CAB5011470.1"/>
    <property type="molecule type" value="Genomic_DNA"/>
</dbReference>
<dbReference type="InterPro" id="IPR011059">
    <property type="entry name" value="Metal-dep_hydrolase_composite"/>
</dbReference>
<dbReference type="PANTHER" id="PTHR11647">
    <property type="entry name" value="HYDRANTOINASE/DIHYDROPYRIMIDINASE FAMILY MEMBER"/>
    <property type="match status" value="1"/>
</dbReference>
<name>A0A6J7FCW2_9ZZZZ</name>
<protein>
    <submittedName>
        <fullName evidence="2">Unannotated protein</fullName>
    </submittedName>
</protein>
<dbReference type="InterPro" id="IPR032466">
    <property type="entry name" value="Metal_Hydrolase"/>
</dbReference>
<dbReference type="Pfam" id="PF07969">
    <property type="entry name" value="Amidohydro_3"/>
    <property type="match status" value="1"/>
</dbReference>
<evidence type="ECO:0000313" key="3">
    <source>
        <dbReference type="EMBL" id="CAB4968350.1"/>
    </source>
</evidence>
<dbReference type="GO" id="GO:0016812">
    <property type="term" value="F:hydrolase activity, acting on carbon-nitrogen (but not peptide) bonds, in cyclic amides"/>
    <property type="evidence" value="ECO:0007669"/>
    <property type="project" value="TreeGrafter"/>
</dbReference>
<evidence type="ECO:0000313" key="4">
    <source>
        <dbReference type="EMBL" id="CAB5011470.1"/>
    </source>
</evidence>
<dbReference type="Gene3D" id="2.30.40.10">
    <property type="entry name" value="Urease, subunit C, domain 1"/>
    <property type="match status" value="1"/>
</dbReference>